<proteinExistence type="predicted"/>
<protein>
    <submittedName>
        <fullName evidence="1">Uncharacterized protein</fullName>
    </submittedName>
</protein>
<evidence type="ECO:0000313" key="1">
    <source>
        <dbReference type="EMBL" id="DAF46513.1"/>
    </source>
</evidence>
<name>A0A8S5S6E6_9CAUD</name>
<accession>A0A8S5S6E6</accession>
<sequence>MECNVQFRSDNCLFGTVFETDDSFFSADFGVMTGVTPELYDGGYELWPALTDETLQTKDRLMANDVMLHAIPRYVVDNAAGGRTMTIGG</sequence>
<organism evidence="1">
    <name type="scientific">Siphoviridae sp. ctdau33</name>
    <dbReference type="NCBI Taxonomy" id="2827902"/>
    <lineage>
        <taxon>Viruses</taxon>
        <taxon>Duplodnaviria</taxon>
        <taxon>Heunggongvirae</taxon>
        <taxon>Uroviricota</taxon>
        <taxon>Caudoviricetes</taxon>
    </lineage>
</organism>
<reference evidence="1" key="1">
    <citation type="journal article" date="2021" name="Proc. Natl. Acad. Sci. U.S.A.">
        <title>A Catalog of Tens of Thousands of Viruses from Human Metagenomes Reveals Hidden Associations with Chronic Diseases.</title>
        <authorList>
            <person name="Tisza M.J."/>
            <person name="Buck C.B."/>
        </authorList>
    </citation>
    <scope>NUCLEOTIDE SEQUENCE</scope>
    <source>
        <strain evidence="1">Ctdau33</strain>
    </source>
</reference>
<dbReference type="EMBL" id="BK032538">
    <property type="protein sequence ID" value="DAF46513.1"/>
    <property type="molecule type" value="Genomic_DNA"/>
</dbReference>